<dbReference type="Pfam" id="PF14226">
    <property type="entry name" value="DIOX_N"/>
    <property type="match status" value="1"/>
</dbReference>
<dbReference type="OrthoDB" id="288590at2759"/>
<feature type="domain" description="Carrier" evidence="5">
    <location>
        <begin position="575"/>
        <end position="653"/>
    </location>
</feature>
<dbReference type="InterPro" id="IPR029058">
    <property type="entry name" value="AB_hydrolase_fold"/>
</dbReference>
<dbReference type="GO" id="GO:0006633">
    <property type="term" value="P:fatty acid biosynthetic process"/>
    <property type="evidence" value="ECO:0007669"/>
    <property type="project" value="TreeGrafter"/>
</dbReference>
<dbReference type="SMART" id="SM00823">
    <property type="entry name" value="PKS_PP"/>
    <property type="match status" value="1"/>
</dbReference>
<dbReference type="InterPro" id="IPR042099">
    <property type="entry name" value="ANL_N_sf"/>
</dbReference>
<evidence type="ECO:0000256" key="1">
    <source>
        <dbReference type="ARBA" id="ARBA00022450"/>
    </source>
</evidence>
<evidence type="ECO:0000313" key="7">
    <source>
        <dbReference type="Proteomes" id="UP000053257"/>
    </source>
</evidence>
<keyword evidence="7" id="KW-1185">Reference proteome</keyword>
<dbReference type="Proteomes" id="UP000053257">
    <property type="component" value="Unassembled WGS sequence"/>
</dbReference>
<dbReference type="InterPro" id="IPR020845">
    <property type="entry name" value="AMP-binding_CS"/>
</dbReference>
<dbReference type="InterPro" id="IPR045851">
    <property type="entry name" value="AMP-bd_C_sf"/>
</dbReference>
<evidence type="ECO:0000256" key="2">
    <source>
        <dbReference type="ARBA" id="ARBA00022553"/>
    </source>
</evidence>
<dbReference type="Gene3D" id="3.30.300.30">
    <property type="match status" value="1"/>
</dbReference>
<keyword evidence="3" id="KW-0808">Transferase</keyword>
<dbReference type="SMART" id="SM00824">
    <property type="entry name" value="PKS_TE"/>
    <property type="match status" value="1"/>
</dbReference>
<dbReference type="SUPFAM" id="SSF56801">
    <property type="entry name" value="Acetyl-CoA synthetase-like"/>
    <property type="match status" value="1"/>
</dbReference>
<dbReference type="Pfam" id="PF00550">
    <property type="entry name" value="PP-binding"/>
    <property type="match status" value="1"/>
</dbReference>
<dbReference type="PANTHER" id="PTHR24096">
    <property type="entry name" value="LONG-CHAIN-FATTY-ACID--COA LIGASE"/>
    <property type="match status" value="1"/>
</dbReference>
<dbReference type="InterPro" id="IPR020802">
    <property type="entry name" value="TesA-like"/>
</dbReference>
<evidence type="ECO:0000256" key="3">
    <source>
        <dbReference type="ARBA" id="ARBA00022679"/>
    </source>
</evidence>
<reference evidence="6 7" key="1">
    <citation type="journal article" date="2014" name="PLoS Genet.">
        <title>Analysis of the Phlebiopsis gigantea genome, transcriptome and secretome provides insight into its pioneer colonization strategies of wood.</title>
        <authorList>
            <person name="Hori C."/>
            <person name="Ishida T."/>
            <person name="Igarashi K."/>
            <person name="Samejima M."/>
            <person name="Suzuki H."/>
            <person name="Master E."/>
            <person name="Ferreira P."/>
            <person name="Ruiz-Duenas F.J."/>
            <person name="Held B."/>
            <person name="Canessa P."/>
            <person name="Larrondo L.F."/>
            <person name="Schmoll M."/>
            <person name="Druzhinina I.S."/>
            <person name="Kubicek C.P."/>
            <person name="Gaskell J.A."/>
            <person name="Kersten P."/>
            <person name="St John F."/>
            <person name="Glasner J."/>
            <person name="Sabat G."/>
            <person name="Splinter BonDurant S."/>
            <person name="Syed K."/>
            <person name="Yadav J."/>
            <person name="Mgbeahuruike A.C."/>
            <person name="Kovalchuk A."/>
            <person name="Asiegbu F.O."/>
            <person name="Lackner G."/>
            <person name="Hoffmeister D."/>
            <person name="Rencoret J."/>
            <person name="Gutierrez A."/>
            <person name="Sun H."/>
            <person name="Lindquist E."/>
            <person name="Barry K."/>
            <person name="Riley R."/>
            <person name="Grigoriev I.V."/>
            <person name="Henrissat B."/>
            <person name="Kues U."/>
            <person name="Berka R.M."/>
            <person name="Martinez A.T."/>
            <person name="Covert S.F."/>
            <person name="Blanchette R.A."/>
            <person name="Cullen D."/>
        </authorList>
    </citation>
    <scope>NUCLEOTIDE SEQUENCE [LARGE SCALE GENOMIC DNA]</scope>
    <source>
        <strain evidence="6 7">11061_1 CR5-6</strain>
    </source>
</reference>
<dbReference type="InterPro" id="IPR036736">
    <property type="entry name" value="ACP-like_sf"/>
</dbReference>
<dbReference type="Pfam" id="PF00975">
    <property type="entry name" value="Thioesterase"/>
    <property type="match status" value="1"/>
</dbReference>
<dbReference type="InterPro" id="IPR001031">
    <property type="entry name" value="Thioesterase"/>
</dbReference>
<accession>A0A0C3NFZ1</accession>
<dbReference type="Gene3D" id="2.60.120.330">
    <property type="entry name" value="B-lactam Antibiotic, Isopenicillin N Synthase, Chain"/>
    <property type="match status" value="1"/>
</dbReference>
<dbReference type="GO" id="GO:0031177">
    <property type="term" value="F:phosphopantetheine binding"/>
    <property type="evidence" value="ECO:0007669"/>
    <property type="project" value="InterPro"/>
</dbReference>
<dbReference type="SUPFAM" id="SSF53474">
    <property type="entry name" value="alpha/beta-Hydrolases"/>
    <property type="match status" value="1"/>
</dbReference>
<dbReference type="EMBL" id="KN840606">
    <property type="protein sequence ID" value="KIP03659.1"/>
    <property type="molecule type" value="Genomic_DNA"/>
</dbReference>
<dbReference type="PROSITE" id="PS00455">
    <property type="entry name" value="AMP_BINDING"/>
    <property type="match status" value="1"/>
</dbReference>
<name>A0A0C3NFZ1_PHLG1</name>
<dbReference type="STRING" id="745531.A0A0C3NFZ1"/>
<dbReference type="Pfam" id="PF00501">
    <property type="entry name" value="AMP-binding"/>
    <property type="match status" value="1"/>
</dbReference>
<feature type="region of interest" description="Disordered" evidence="4">
    <location>
        <begin position="1049"/>
        <end position="1080"/>
    </location>
</feature>
<dbReference type="GO" id="GO:0016740">
    <property type="term" value="F:transferase activity"/>
    <property type="evidence" value="ECO:0007669"/>
    <property type="project" value="UniProtKB-KW"/>
</dbReference>
<dbReference type="GO" id="GO:0031957">
    <property type="term" value="F:very long-chain fatty acid-CoA ligase activity"/>
    <property type="evidence" value="ECO:0007669"/>
    <property type="project" value="TreeGrafter"/>
</dbReference>
<dbReference type="Gene3D" id="3.40.50.1820">
    <property type="entry name" value="alpha/beta hydrolase"/>
    <property type="match status" value="1"/>
</dbReference>
<keyword evidence="1" id="KW-0596">Phosphopantetheine</keyword>
<evidence type="ECO:0000256" key="4">
    <source>
        <dbReference type="SAM" id="MobiDB-lite"/>
    </source>
</evidence>
<dbReference type="InterPro" id="IPR000873">
    <property type="entry name" value="AMP-dep_synth/lig_dom"/>
</dbReference>
<dbReference type="Gene3D" id="3.40.50.12780">
    <property type="entry name" value="N-terminal domain of ligase-like"/>
    <property type="match status" value="1"/>
</dbReference>
<dbReference type="AlphaFoldDB" id="A0A0C3NFZ1"/>
<sequence>MSSPPSTLSDLLHARSQGAPAAVSFLDADGAVVQTLSYDELYRASLRDAQRLLAAGLSPATDIVITSFPDHESHIRVFWACCMAGIPVCPIPPLHPDPSRQTLFFAHLQSLLNKPTLIATKQTIADVQAVAPDIKALSLADLGTQATDAATEAAVYPVRRIAPDDIVCLMLTSGSTGNSKAVALRHANLLSSVRGKSRHHGTTPRSRFLNWIAFDHVACVSEIHLHALELNAHQFHVAPSAIIQRPLRLLEWCSRLEIAYTFSPNFLMAQICRELVAAPQDPAASLDLSQMIAFISGGEAVPVGTAVEFTDILERCGAPRNVLRAGFGMSETGAGCIYDTRPVVRDAAACAEKYLSLGACCPGTAVRVVSRATGQPCAALEPGQLQLSGPTVFRGYYNNPAANAESFTADGWFITGDSAQLDEDGNLHLVGRDKDHININGVKHPSVDVEHFVEDAAIEGVARAHVFVCPMRLPDTDTDTYAVFYQHAVRVEDGLTDDDVRRILDANRAVRNRCIVFCAQAPHVVLPLPRRCFAKTALGKVSRSALMVAYQRGDHAALEETLRVSAALVSAPAPEPASAVEQAVYAVVAEVLGRDASSLRAADSLFDIGTSSMHLVRLKHGLQERLQIPDVPMIDLLRHPELGALCAFLAAAASGGGDVRYSPLICMNPHGAKPPVFLVHPGVGEVLVFVNLARELAADGRPVYALRARGFDAGEAPFASFAEMVATYTAAIEAQQPAGPYHVGGYSFGGAVAFEIAKALEARGRAVAWVGVFNLPPHIQFRMRELVWVEVLVNLFMFLALVPPDRIDAVRAQLLAAFPALRAADAPPAAAHEVIDWMLTRADPARRAQLQLSPDELARWTHVAYGLSSLGRSYEPAGRLRGARLSVFCAVPLPSMGTREVFKRDRLSRWADFAGARGVEFIDVDGEHYTMISDDHVASFAQKMVAAMGRAAAVEAPPFVDGRQDFDAIPLVDFSLAQTDPAAYYAQLRHALEDVGFGVFVNVPGFEDDVQKEFFRLCHELFTKPQEWKDALSTDNSYALRGYTRADRMTGSHKVSRQPASYSAVTDRGVGPRRSLPLWS</sequence>
<dbReference type="SUPFAM" id="SSF47336">
    <property type="entry name" value="ACP-like"/>
    <property type="match status" value="1"/>
</dbReference>
<dbReference type="InterPro" id="IPR009081">
    <property type="entry name" value="PP-bd_ACP"/>
</dbReference>
<proteinExistence type="predicted"/>
<dbReference type="HOGENOM" id="CLU_000022_23_6_1"/>
<protein>
    <recommendedName>
        <fullName evidence="5">Carrier domain-containing protein</fullName>
    </recommendedName>
</protein>
<dbReference type="PANTHER" id="PTHR24096:SF267">
    <property type="entry name" value="MALONATE--COA LIGASE ACSF3, MITOCHONDRIAL"/>
    <property type="match status" value="1"/>
</dbReference>
<dbReference type="PROSITE" id="PS50075">
    <property type="entry name" value="CARRIER"/>
    <property type="match status" value="1"/>
</dbReference>
<evidence type="ECO:0000259" key="5">
    <source>
        <dbReference type="PROSITE" id="PS50075"/>
    </source>
</evidence>
<evidence type="ECO:0000313" key="6">
    <source>
        <dbReference type="EMBL" id="KIP03659.1"/>
    </source>
</evidence>
<organism evidence="6 7">
    <name type="scientific">Phlebiopsis gigantea (strain 11061_1 CR5-6)</name>
    <name type="common">White-rot fungus</name>
    <name type="synonym">Peniophora gigantea</name>
    <dbReference type="NCBI Taxonomy" id="745531"/>
    <lineage>
        <taxon>Eukaryota</taxon>
        <taxon>Fungi</taxon>
        <taxon>Dikarya</taxon>
        <taxon>Basidiomycota</taxon>
        <taxon>Agaricomycotina</taxon>
        <taxon>Agaricomycetes</taxon>
        <taxon>Polyporales</taxon>
        <taxon>Phanerochaetaceae</taxon>
        <taxon>Phlebiopsis</taxon>
    </lineage>
</organism>
<dbReference type="InterPro" id="IPR026992">
    <property type="entry name" value="DIOX_N"/>
</dbReference>
<dbReference type="InterPro" id="IPR020806">
    <property type="entry name" value="PKS_PP-bd"/>
</dbReference>
<dbReference type="Gene3D" id="1.10.1200.10">
    <property type="entry name" value="ACP-like"/>
    <property type="match status" value="1"/>
</dbReference>
<gene>
    <name evidence="6" type="ORF">PHLGIDRAFT_229718</name>
</gene>
<dbReference type="SUPFAM" id="SSF51197">
    <property type="entry name" value="Clavaminate synthase-like"/>
    <property type="match status" value="1"/>
</dbReference>
<keyword evidence="2" id="KW-0597">Phosphoprotein</keyword>
<dbReference type="InterPro" id="IPR027443">
    <property type="entry name" value="IPNS-like_sf"/>
</dbReference>